<dbReference type="PANTHER" id="PTHR47679:SF1">
    <property type="entry name" value="PROTEIN TORNADO 1"/>
    <property type="match status" value="1"/>
</dbReference>
<accession>A0A9J6FTP5</accession>
<evidence type="ECO:0000256" key="1">
    <source>
        <dbReference type="SAM" id="MobiDB-lite"/>
    </source>
</evidence>
<keyword evidence="3" id="KW-1185">Reference proteome</keyword>
<feature type="region of interest" description="Disordered" evidence="1">
    <location>
        <begin position="1"/>
        <end position="31"/>
    </location>
</feature>
<proteinExistence type="predicted"/>
<gene>
    <name evidence="2" type="ORF">HPB48_018934</name>
</gene>
<dbReference type="PANTHER" id="PTHR47679">
    <property type="entry name" value="PROTEIN TORNADO 1"/>
    <property type="match status" value="1"/>
</dbReference>
<sequence length="735" mass="81907">MQTVAHCSEESPSVPKTGVTETDRPPETSRTLREMEPVATPHLSLVDIQEMAGCFTGAVVDLNVPCTAARGNMCHVSMQMSTWNELLFPAQLQLREDSYVHSQMSLVSRSEPRVVDAPPEIMQKAVTCAYCLLTSHHCVVAVDLSYEVYEKWEDELCEALKRNTSVTHLKIGHYCSKCCLSLPTVLLSMQNLVEFEIGYGASTSQLHTALSTLVRSTASLKVLRIHLLEVRGDASELLISFFANSTLKELSLNDSLLGSVTSEHCNVLCQYIETNVTLTTLDIFGSKPCPSMASTLGCVLGALLRNKTMRNLSLTDIFLDSECIGRLTNFLGETHSLRCFKMILTKVTFGVDSPYQQEPNSGWISALARNTNIEEVTLSETFCSAQTWSAFLKSLSSNGSTLNVNIDVRASRDLEEFFAVVPKECMEHRVSFSSRVCAPFAEALEAKALTSVTQYTLGDTKERMSLLSSCSHITSVRLILTWYVNEPLFIVIADYVESTITLEELFLDDLVPSLSRGGSLKCWSIFTRSLSRNRSIRKLRIRGRGFDAEAMELLADAVKSRRDTWRFEFSAGASAPQSVFVRRLSEGIADNFTLLSVTFTGWIQEDVMQEWFVVDDTLRRNSGLLTRATLFATGILRDSCGALALERVSGHTALTKEVMRVASVGSGEAAAAIARALRSIEDMHVFMRLCGVVRERVVCLPSHDGRLQLDDLNEYCWMRVRRYLFIRDVRYCGRP</sequence>
<comment type="caution">
    <text evidence="2">The sequence shown here is derived from an EMBL/GenBank/DDBJ whole genome shotgun (WGS) entry which is preliminary data.</text>
</comment>
<dbReference type="OMA" id="RCTHSEV"/>
<dbReference type="VEuPathDB" id="VectorBase:HLOH_051422"/>
<dbReference type="AlphaFoldDB" id="A0A9J6FTP5"/>
<protein>
    <submittedName>
        <fullName evidence="2">Uncharacterized protein</fullName>
    </submittedName>
</protein>
<name>A0A9J6FTP5_HAELO</name>
<evidence type="ECO:0000313" key="2">
    <source>
        <dbReference type="EMBL" id="KAH9365468.1"/>
    </source>
</evidence>
<feature type="compositionally biased region" description="Basic and acidic residues" evidence="1">
    <location>
        <begin position="21"/>
        <end position="31"/>
    </location>
</feature>
<dbReference type="EMBL" id="JABSTR010000003">
    <property type="protein sequence ID" value="KAH9365468.1"/>
    <property type="molecule type" value="Genomic_DNA"/>
</dbReference>
<organism evidence="2 3">
    <name type="scientific">Haemaphysalis longicornis</name>
    <name type="common">Bush tick</name>
    <dbReference type="NCBI Taxonomy" id="44386"/>
    <lineage>
        <taxon>Eukaryota</taxon>
        <taxon>Metazoa</taxon>
        <taxon>Ecdysozoa</taxon>
        <taxon>Arthropoda</taxon>
        <taxon>Chelicerata</taxon>
        <taxon>Arachnida</taxon>
        <taxon>Acari</taxon>
        <taxon>Parasitiformes</taxon>
        <taxon>Ixodida</taxon>
        <taxon>Ixodoidea</taxon>
        <taxon>Ixodidae</taxon>
        <taxon>Haemaphysalinae</taxon>
        <taxon>Haemaphysalis</taxon>
    </lineage>
</organism>
<reference evidence="2 3" key="1">
    <citation type="journal article" date="2020" name="Cell">
        <title>Large-Scale Comparative Analyses of Tick Genomes Elucidate Their Genetic Diversity and Vector Capacities.</title>
        <authorList>
            <consortium name="Tick Genome and Microbiome Consortium (TIGMIC)"/>
            <person name="Jia N."/>
            <person name="Wang J."/>
            <person name="Shi W."/>
            <person name="Du L."/>
            <person name="Sun Y."/>
            <person name="Zhan W."/>
            <person name="Jiang J.F."/>
            <person name="Wang Q."/>
            <person name="Zhang B."/>
            <person name="Ji P."/>
            <person name="Bell-Sakyi L."/>
            <person name="Cui X.M."/>
            <person name="Yuan T.T."/>
            <person name="Jiang B.G."/>
            <person name="Yang W.F."/>
            <person name="Lam T.T."/>
            <person name="Chang Q.C."/>
            <person name="Ding S.J."/>
            <person name="Wang X.J."/>
            <person name="Zhu J.G."/>
            <person name="Ruan X.D."/>
            <person name="Zhao L."/>
            <person name="Wei J.T."/>
            <person name="Ye R.Z."/>
            <person name="Que T.C."/>
            <person name="Du C.H."/>
            <person name="Zhou Y.H."/>
            <person name="Cheng J.X."/>
            <person name="Dai P.F."/>
            <person name="Guo W.B."/>
            <person name="Han X.H."/>
            <person name="Huang E.J."/>
            <person name="Li L.F."/>
            <person name="Wei W."/>
            <person name="Gao Y.C."/>
            <person name="Liu J.Z."/>
            <person name="Shao H.Z."/>
            <person name="Wang X."/>
            <person name="Wang C.C."/>
            <person name="Yang T.C."/>
            <person name="Huo Q.B."/>
            <person name="Li W."/>
            <person name="Chen H.Y."/>
            <person name="Chen S.E."/>
            <person name="Zhou L.G."/>
            <person name="Ni X.B."/>
            <person name="Tian J.H."/>
            <person name="Sheng Y."/>
            <person name="Liu T."/>
            <person name="Pan Y.S."/>
            <person name="Xia L.Y."/>
            <person name="Li J."/>
            <person name="Zhao F."/>
            <person name="Cao W.C."/>
        </authorList>
    </citation>
    <scope>NUCLEOTIDE SEQUENCE [LARGE SCALE GENOMIC DNA]</scope>
    <source>
        <strain evidence="2">HaeL-2018</strain>
    </source>
</reference>
<dbReference type="Gene3D" id="3.80.10.10">
    <property type="entry name" value="Ribonuclease Inhibitor"/>
    <property type="match status" value="2"/>
</dbReference>
<dbReference type="OrthoDB" id="6504283at2759"/>
<evidence type="ECO:0000313" key="3">
    <source>
        <dbReference type="Proteomes" id="UP000821853"/>
    </source>
</evidence>
<dbReference type="Proteomes" id="UP000821853">
    <property type="component" value="Unassembled WGS sequence"/>
</dbReference>
<dbReference type="InterPro" id="IPR032675">
    <property type="entry name" value="LRR_dom_sf"/>
</dbReference>
<dbReference type="SUPFAM" id="SSF52047">
    <property type="entry name" value="RNI-like"/>
    <property type="match status" value="1"/>
</dbReference>